<evidence type="ECO:0000313" key="2">
    <source>
        <dbReference type="EMBL" id="TQF17785.1"/>
    </source>
</evidence>
<evidence type="ECO:0000313" key="3">
    <source>
        <dbReference type="Proteomes" id="UP000315369"/>
    </source>
</evidence>
<protein>
    <submittedName>
        <fullName evidence="2">Helix-turn-helix transcriptional regulator</fullName>
    </submittedName>
</protein>
<dbReference type="InterPro" id="IPR010982">
    <property type="entry name" value="Lambda_DNA-bd_dom_sf"/>
</dbReference>
<dbReference type="AlphaFoldDB" id="A0A540X912"/>
<sequence>MMMPSRPVGELLREWRQRRSLSQLDLACRADVSARHVSFLETGRSTPSRDMLLHLAEELEVPLRERNALLVAAGFAPVYSENELDGPRMGAAREAVELVLSGHEPYPALAVDRHWQLVTANRAIGVLLEGVPMELLQPPINVLRLSLHPEGLGRRILNLEQWRAHVLTRLQRQVSSTADVTLAVLLEELRAMGAPSASAEPDFAGVVVPLRIQTPRGIMSFIGTTTVFGTPVDITLAELAIESFFPADAATGELLRKAAAEGSRHTDA</sequence>
<dbReference type="RefSeq" id="WP_141640506.1">
    <property type="nucleotide sequence ID" value="NZ_VIFM01000003.1"/>
</dbReference>
<dbReference type="InterPro" id="IPR001387">
    <property type="entry name" value="Cro/C1-type_HTH"/>
</dbReference>
<dbReference type="OrthoDB" id="9785973at2"/>
<dbReference type="PROSITE" id="PS50943">
    <property type="entry name" value="HTH_CROC1"/>
    <property type="match status" value="1"/>
</dbReference>
<dbReference type="SUPFAM" id="SSF47413">
    <property type="entry name" value="lambda repressor-like DNA-binding domains"/>
    <property type="match status" value="1"/>
</dbReference>
<dbReference type="Gene3D" id="1.10.260.40">
    <property type="entry name" value="lambda repressor-like DNA-binding domains"/>
    <property type="match status" value="1"/>
</dbReference>
<feature type="domain" description="HTH cro/C1-type" evidence="1">
    <location>
        <begin position="12"/>
        <end position="66"/>
    </location>
</feature>
<dbReference type="GO" id="GO:0003677">
    <property type="term" value="F:DNA binding"/>
    <property type="evidence" value="ECO:0007669"/>
    <property type="project" value="InterPro"/>
</dbReference>
<dbReference type="Proteomes" id="UP000315369">
    <property type="component" value="Unassembled WGS sequence"/>
</dbReference>
<dbReference type="CDD" id="cd00093">
    <property type="entry name" value="HTH_XRE"/>
    <property type="match status" value="1"/>
</dbReference>
<reference evidence="2 3" key="1">
    <citation type="submission" date="2019-06" db="EMBL/GenBank/DDBJ databases">
        <authorList>
            <person name="Livingstone P."/>
            <person name="Whitworth D."/>
        </authorList>
    </citation>
    <scope>NUCLEOTIDE SEQUENCE [LARGE SCALE GENOMIC DNA]</scope>
    <source>
        <strain evidence="2 3">AM401</strain>
    </source>
</reference>
<accession>A0A540X912</accession>
<organism evidence="2 3">
    <name type="scientific">Myxococcus llanfairpwllgwyngyllgogerychwyrndrobwllllantysiliogogogochensis</name>
    <dbReference type="NCBI Taxonomy" id="2590453"/>
    <lineage>
        <taxon>Bacteria</taxon>
        <taxon>Pseudomonadati</taxon>
        <taxon>Myxococcota</taxon>
        <taxon>Myxococcia</taxon>
        <taxon>Myxococcales</taxon>
        <taxon>Cystobacterineae</taxon>
        <taxon>Myxococcaceae</taxon>
        <taxon>Myxococcus</taxon>
    </lineage>
</organism>
<dbReference type="Gene3D" id="3.30.450.180">
    <property type="match status" value="1"/>
</dbReference>
<evidence type="ECO:0000259" key="1">
    <source>
        <dbReference type="PROSITE" id="PS50943"/>
    </source>
</evidence>
<keyword evidence="3" id="KW-1185">Reference proteome</keyword>
<dbReference type="EMBL" id="VIFM01000003">
    <property type="protein sequence ID" value="TQF17785.1"/>
    <property type="molecule type" value="Genomic_DNA"/>
</dbReference>
<dbReference type="Pfam" id="PF17765">
    <property type="entry name" value="MLTR_LBD"/>
    <property type="match status" value="1"/>
</dbReference>
<proteinExistence type="predicted"/>
<dbReference type="PANTHER" id="PTHR35010">
    <property type="entry name" value="BLL4672 PROTEIN-RELATED"/>
    <property type="match status" value="1"/>
</dbReference>
<dbReference type="Pfam" id="PF01381">
    <property type="entry name" value="HTH_3"/>
    <property type="match status" value="1"/>
</dbReference>
<gene>
    <name evidence="2" type="ORF">FJV41_01145</name>
</gene>
<name>A0A540X912_9BACT</name>
<dbReference type="SMART" id="SM00530">
    <property type="entry name" value="HTH_XRE"/>
    <property type="match status" value="1"/>
</dbReference>
<dbReference type="PANTHER" id="PTHR35010:SF4">
    <property type="entry name" value="BLL5781 PROTEIN"/>
    <property type="match status" value="1"/>
</dbReference>
<comment type="caution">
    <text evidence="2">The sequence shown here is derived from an EMBL/GenBank/DDBJ whole genome shotgun (WGS) entry which is preliminary data.</text>
</comment>
<dbReference type="InterPro" id="IPR041413">
    <property type="entry name" value="MLTR_LBD"/>
</dbReference>